<name>A0ABD0KGC7_9CAEN</name>
<dbReference type="PRINTS" id="PR00205">
    <property type="entry name" value="CADHERIN"/>
</dbReference>
<dbReference type="Gene3D" id="2.60.120.200">
    <property type="match status" value="1"/>
</dbReference>
<feature type="chain" id="PRO_5044837553" description="Cadherin domain-containing protein" evidence="17">
    <location>
        <begin position="17"/>
        <end position="936"/>
    </location>
</feature>
<keyword evidence="2 16" id="KW-0812">Transmembrane</keyword>
<organism evidence="19 20">
    <name type="scientific">Batillaria attramentaria</name>
    <dbReference type="NCBI Taxonomy" id="370345"/>
    <lineage>
        <taxon>Eukaryota</taxon>
        <taxon>Metazoa</taxon>
        <taxon>Spiralia</taxon>
        <taxon>Lophotrochozoa</taxon>
        <taxon>Mollusca</taxon>
        <taxon>Gastropoda</taxon>
        <taxon>Caenogastropoda</taxon>
        <taxon>Sorbeoconcha</taxon>
        <taxon>Cerithioidea</taxon>
        <taxon>Batillariidae</taxon>
        <taxon>Batillaria</taxon>
    </lineage>
</organism>
<evidence type="ECO:0000256" key="17">
    <source>
        <dbReference type="SAM" id="SignalP"/>
    </source>
</evidence>
<proteinExistence type="inferred from homology"/>
<feature type="transmembrane region" description="Helical" evidence="16">
    <location>
        <begin position="820"/>
        <end position="842"/>
    </location>
</feature>
<dbReference type="SMART" id="SM00112">
    <property type="entry name" value="CA"/>
    <property type="match status" value="2"/>
</dbReference>
<evidence type="ECO:0000256" key="16">
    <source>
        <dbReference type="SAM" id="Phobius"/>
    </source>
</evidence>
<dbReference type="Proteomes" id="UP001519460">
    <property type="component" value="Unassembled WGS sequence"/>
</dbReference>
<evidence type="ECO:0000259" key="18">
    <source>
        <dbReference type="PROSITE" id="PS50268"/>
    </source>
</evidence>
<dbReference type="PANTHER" id="PTHR14139">
    <property type="entry name" value="CALSYNTENIN"/>
    <property type="match status" value="1"/>
</dbReference>
<protein>
    <recommendedName>
        <fullName evidence="18">Cadherin domain-containing protein</fullName>
    </recommendedName>
</protein>
<feature type="domain" description="Cadherin" evidence="18">
    <location>
        <begin position="44"/>
        <end position="154"/>
    </location>
</feature>
<dbReference type="Pfam" id="PF19699">
    <property type="entry name" value="CLSTN_C"/>
    <property type="match status" value="1"/>
</dbReference>
<feature type="region of interest" description="Disordered" evidence="15">
    <location>
        <begin position="887"/>
        <end position="936"/>
    </location>
</feature>
<feature type="domain" description="Cadherin" evidence="18">
    <location>
        <begin position="155"/>
        <end position="260"/>
    </location>
</feature>
<keyword evidence="11" id="KW-0628">Postsynaptic cell membrane</keyword>
<keyword evidence="10" id="KW-0325">Glycoprotein</keyword>
<accession>A0ABD0KGC7</accession>
<dbReference type="InterPro" id="IPR002126">
    <property type="entry name" value="Cadherin-like_dom"/>
</dbReference>
<gene>
    <name evidence="19" type="ORF">BaRGS_00022628</name>
</gene>
<dbReference type="EMBL" id="JACVVK020000183">
    <property type="protein sequence ID" value="KAK7486162.1"/>
    <property type="molecule type" value="Genomic_DNA"/>
</dbReference>
<dbReference type="SUPFAM" id="SSF49313">
    <property type="entry name" value="Cadherin-like"/>
    <property type="match status" value="2"/>
</dbReference>
<evidence type="ECO:0000256" key="15">
    <source>
        <dbReference type="SAM" id="MobiDB-lite"/>
    </source>
</evidence>
<dbReference type="PANTHER" id="PTHR14139:SF2">
    <property type="entry name" value="CALSYNTENIN-1"/>
    <property type="match status" value="1"/>
</dbReference>
<evidence type="ECO:0000256" key="14">
    <source>
        <dbReference type="PROSITE-ProRule" id="PRU00043"/>
    </source>
</evidence>
<dbReference type="GO" id="GO:0005509">
    <property type="term" value="F:calcium ion binding"/>
    <property type="evidence" value="ECO:0007669"/>
    <property type="project" value="UniProtKB-UniRule"/>
</dbReference>
<evidence type="ECO:0000256" key="8">
    <source>
        <dbReference type="ARBA" id="ARBA00023018"/>
    </source>
</evidence>
<keyword evidence="20" id="KW-1185">Reference proteome</keyword>
<dbReference type="SUPFAM" id="SSF49899">
    <property type="entry name" value="Concanavalin A-like lectins/glucanases"/>
    <property type="match status" value="1"/>
</dbReference>
<dbReference type="InterPro" id="IPR045588">
    <property type="entry name" value="CLSTN_C"/>
</dbReference>
<comment type="subcellular location">
    <subcellularLocation>
        <location evidence="12">Postsynaptic cell membrane</location>
        <topology evidence="12">Single-pass type I membrane protein</topology>
    </subcellularLocation>
</comment>
<evidence type="ECO:0000256" key="1">
    <source>
        <dbReference type="ARBA" id="ARBA00022475"/>
    </source>
</evidence>
<evidence type="ECO:0000256" key="6">
    <source>
        <dbReference type="ARBA" id="ARBA00022889"/>
    </source>
</evidence>
<evidence type="ECO:0000256" key="2">
    <source>
        <dbReference type="ARBA" id="ARBA00022692"/>
    </source>
</evidence>
<evidence type="ECO:0000256" key="11">
    <source>
        <dbReference type="ARBA" id="ARBA00023257"/>
    </source>
</evidence>
<dbReference type="PROSITE" id="PS50268">
    <property type="entry name" value="CADHERIN_2"/>
    <property type="match status" value="2"/>
</dbReference>
<evidence type="ECO:0000256" key="5">
    <source>
        <dbReference type="ARBA" id="ARBA00022837"/>
    </source>
</evidence>
<dbReference type="CDD" id="cd11304">
    <property type="entry name" value="Cadherin_repeat"/>
    <property type="match status" value="2"/>
</dbReference>
<keyword evidence="8" id="KW-0770">Synapse</keyword>
<dbReference type="Gene3D" id="2.60.40.60">
    <property type="entry name" value="Cadherins"/>
    <property type="match status" value="2"/>
</dbReference>
<evidence type="ECO:0000256" key="10">
    <source>
        <dbReference type="ARBA" id="ARBA00023180"/>
    </source>
</evidence>
<comment type="similarity">
    <text evidence="13">Belongs to the calsyntenin family.</text>
</comment>
<dbReference type="FunFam" id="2.60.40.60:FF:000025">
    <property type="entry name" value="Calsyntenin 1"/>
    <property type="match status" value="1"/>
</dbReference>
<dbReference type="GO" id="GO:0045211">
    <property type="term" value="C:postsynaptic membrane"/>
    <property type="evidence" value="ECO:0007669"/>
    <property type="project" value="UniProtKB-SubCell"/>
</dbReference>
<evidence type="ECO:0000256" key="4">
    <source>
        <dbReference type="ARBA" id="ARBA00022737"/>
    </source>
</evidence>
<dbReference type="Pfam" id="PF00028">
    <property type="entry name" value="Cadherin"/>
    <property type="match status" value="1"/>
</dbReference>
<evidence type="ECO:0000256" key="9">
    <source>
        <dbReference type="ARBA" id="ARBA00023136"/>
    </source>
</evidence>
<evidence type="ECO:0000256" key="3">
    <source>
        <dbReference type="ARBA" id="ARBA00022729"/>
    </source>
</evidence>
<reference evidence="19 20" key="1">
    <citation type="journal article" date="2023" name="Sci. Data">
        <title>Genome assembly of the Korean intertidal mud-creeper Batillaria attramentaria.</title>
        <authorList>
            <person name="Patra A.K."/>
            <person name="Ho P.T."/>
            <person name="Jun S."/>
            <person name="Lee S.J."/>
            <person name="Kim Y."/>
            <person name="Won Y.J."/>
        </authorList>
    </citation>
    <scope>NUCLEOTIDE SEQUENCE [LARGE SCALE GENOMIC DNA]</scope>
    <source>
        <strain evidence="19">Wonlab-2016</strain>
    </source>
</reference>
<evidence type="ECO:0000256" key="7">
    <source>
        <dbReference type="ARBA" id="ARBA00022989"/>
    </source>
</evidence>
<keyword evidence="9 16" id="KW-0472">Membrane</keyword>
<dbReference type="InterPro" id="IPR013320">
    <property type="entry name" value="ConA-like_dom_sf"/>
</dbReference>
<keyword evidence="1" id="KW-1003">Cell membrane</keyword>
<dbReference type="AlphaFoldDB" id="A0ABD0KGC7"/>
<evidence type="ECO:0000313" key="20">
    <source>
        <dbReference type="Proteomes" id="UP001519460"/>
    </source>
</evidence>
<keyword evidence="6" id="KW-0130">Cell adhesion</keyword>
<keyword evidence="5 14" id="KW-0106">Calcium</keyword>
<evidence type="ECO:0000313" key="19">
    <source>
        <dbReference type="EMBL" id="KAK7486162.1"/>
    </source>
</evidence>
<keyword evidence="7 16" id="KW-1133">Transmembrane helix</keyword>
<feature type="signal peptide" evidence="17">
    <location>
        <begin position="1"/>
        <end position="16"/>
    </location>
</feature>
<evidence type="ECO:0000256" key="12">
    <source>
        <dbReference type="ARBA" id="ARBA00035006"/>
    </source>
</evidence>
<sequence>MRRIVALLAIVGTALAMSEPNMYRPEIQSQIINEHGRAEIHGIISEDETLVTLQHPLVATDKDDVGGAGYICKFLIKENKKRPRKYEIPFEVRAEESTGVGEIRVKEGVHLDYEKRNHYRFYIVAEDCGTPPLQSEKAVVLIKVKDVDEFAPRFENTSYTVEVEEGKIYPEILTLRTIDEDTSAEFHRISGFEILTPDVPFAISPEGVISNTEALNFNTHHNYILKVVAMDGGQRKSEPVFVNILIKERCRTGWQDVPSQVSYVAGSGQQRIAENAFLRLCDSDCRPEQVTVKVSLTTKHIGKGCDRDTYSITSQRKLCGASGDSVDLLPSPWRADWTKNLPTDDGHMMDQIFSFDGQGNAVEVPAGHFDHELGDHFTISTWMKHDFPEGGPVTGHHSAPKEHILCMSDGEGMNRHHYALWVHGEKLVFLLRREAKKAIDMDKFKPAEFRWHIPQINDNEWHHYAISVDFPEVRLYLDGNLLLTDDSNFEVIDDWPLHKTSKVIDTKLVVGACWQGAQLTFKDYFRGYLAGLSMLKGKTESERVIKCLHNCKENLDFHALSDMSAGTVVSFNSDMTEFTVVSREVPEVEKILREVTYVNARAFPTPGRRNLCNGQPQLLPAVESYVMVKEPPKAVIVINGAANLTRLVYEFERGLRIFHDVHIFSTSQPAKLTEEGHTKQDQLLIDMCTVVADPPLNLFVEHLSLPTHMMETRNLEWSETNDGVVITNADKIENYENVIRNIHYYHNDPSKLSNRTLTLSCESQNGRFISNKFVVRLVALHEVRNAENIARAQSNRAHLEQNLVNARDTHAAVASSTSNFGMAAIIVVCVGFLLFMIILGVVRIRAAHRRTQVVQVEEKQEMEWDNSALNITVNPVEQEIFEYEDNTHQSFHDDSETDDDESSMQGDYGESSEDEPQVPTKVPGNELEWDHSNLGF</sequence>
<keyword evidence="3 17" id="KW-0732">Signal</keyword>
<comment type="caution">
    <text evidence="19">The sequence shown here is derived from an EMBL/GenBank/DDBJ whole genome shotgun (WGS) entry which is preliminary data.</text>
</comment>
<dbReference type="GO" id="GO:0007155">
    <property type="term" value="P:cell adhesion"/>
    <property type="evidence" value="ECO:0007669"/>
    <property type="project" value="UniProtKB-KW"/>
</dbReference>
<keyword evidence="4" id="KW-0677">Repeat</keyword>
<evidence type="ECO:0000256" key="13">
    <source>
        <dbReference type="ARBA" id="ARBA00035015"/>
    </source>
</evidence>
<dbReference type="InterPro" id="IPR015919">
    <property type="entry name" value="Cadherin-like_sf"/>
</dbReference>